<evidence type="ECO:0000313" key="7">
    <source>
        <dbReference type="EMBL" id="CAE8616554.1"/>
    </source>
</evidence>
<feature type="non-terminal residue" evidence="7">
    <location>
        <position position="252"/>
    </location>
</feature>
<dbReference type="Gene3D" id="3.40.50.300">
    <property type="entry name" value="P-loop containing nucleotide triphosphate hydrolases"/>
    <property type="match status" value="1"/>
</dbReference>
<evidence type="ECO:0000256" key="2">
    <source>
        <dbReference type="ARBA" id="ARBA00022679"/>
    </source>
</evidence>
<dbReference type="InterPro" id="IPR008144">
    <property type="entry name" value="Guanylate_kin-like_dom"/>
</dbReference>
<dbReference type="PROSITE" id="PS50052">
    <property type="entry name" value="GUANYLATE_KINASE_2"/>
    <property type="match status" value="1"/>
</dbReference>
<accession>A0A813G1J9</accession>
<dbReference type="Proteomes" id="UP000654075">
    <property type="component" value="Unassembled WGS sequence"/>
</dbReference>
<feature type="domain" description="Guanylate kinase-like" evidence="6">
    <location>
        <begin position="1"/>
        <end position="114"/>
    </location>
</feature>
<dbReference type="GO" id="GO:0005829">
    <property type="term" value="C:cytosol"/>
    <property type="evidence" value="ECO:0007669"/>
    <property type="project" value="TreeGrafter"/>
</dbReference>
<name>A0A813G1J9_POLGL</name>
<reference evidence="7" key="1">
    <citation type="submission" date="2021-02" db="EMBL/GenBank/DDBJ databases">
        <authorList>
            <person name="Dougan E. K."/>
            <person name="Rhodes N."/>
            <person name="Thang M."/>
            <person name="Chan C."/>
        </authorList>
    </citation>
    <scope>NUCLEOTIDE SEQUENCE</scope>
</reference>
<evidence type="ECO:0000256" key="1">
    <source>
        <dbReference type="ARBA" id="ARBA00005790"/>
    </source>
</evidence>
<proteinExistence type="inferred from homology"/>
<evidence type="ECO:0000256" key="3">
    <source>
        <dbReference type="ARBA" id="ARBA00022777"/>
    </source>
</evidence>
<dbReference type="PANTHER" id="PTHR23117:SF13">
    <property type="entry name" value="GUANYLATE KINASE"/>
    <property type="match status" value="1"/>
</dbReference>
<dbReference type="Pfam" id="PF00625">
    <property type="entry name" value="Guanylate_kin"/>
    <property type="match status" value="1"/>
</dbReference>
<feature type="region of interest" description="Disordered" evidence="5">
    <location>
        <begin position="218"/>
        <end position="252"/>
    </location>
</feature>
<dbReference type="PANTHER" id="PTHR23117">
    <property type="entry name" value="GUANYLATE KINASE-RELATED"/>
    <property type="match status" value="1"/>
</dbReference>
<keyword evidence="4" id="KW-0694">RNA-binding</keyword>
<keyword evidence="2" id="KW-0808">Transferase</keyword>
<evidence type="ECO:0000259" key="6">
    <source>
        <dbReference type="PROSITE" id="PS50052"/>
    </source>
</evidence>
<dbReference type="AlphaFoldDB" id="A0A813G1J9"/>
<dbReference type="InterPro" id="IPR036882">
    <property type="entry name" value="Alba-like_dom_sf"/>
</dbReference>
<gene>
    <name evidence="7" type="ORF">PGLA1383_LOCUS34235</name>
</gene>
<evidence type="ECO:0000256" key="5">
    <source>
        <dbReference type="SAM" id="MobiDB-lite"/>
    </source>
</evidence>
<organism evidence="7 8">
    <name type="scientific">Polarella glacialis</name>
    <name type="common">Dinoflagellate</name>
    <dbReference type="NCBI Taxonomy" id="89957"/>
    <lineage>
        <taxon>Eukaryota</taxon>
        <taxon>Sar</taxon>
        <taxon>Alveolata</taxon>
        <taxon>Dinophyceae</taxon>
        <taxon>Suessiales</taxon>
        <taxon>Suessiaceae</taxon>
        <taxon>Polarella</taxon>
    </lineage>
</organism>
<dbReference type="InterPro" id="IPR008145">
    <property type="entry name" value="GK/Ca_channel_bsu"/>
</dbReference>
<comment type="caution">
    <text evidence="7">The sequence shown here is derived from an EMBL/GenBank/DDBJ whole genome shotgun (WGS) entry which is preliminary data.</text>
</comment>
<dbReference type="SUPFAM" id="SSF52540">
    <property type="entry name" value="P-loop containing nucleoside triphosphate hydrolases"/>
    <property type="match status" value="1"/>
</dbReference>
<sequence>ANVHGNMYGTSRAAVEAVRSRGQVCVLDLDVQGARLIKAAGFDYKFLFVAPPCMEELEKRLRGRGTEQEDKIQIRLVNARGEMEFCEQNKEFFGDILVNTDLGQTTMVLLDILRRWYPSLVQMVKVTSRRSAGFFIRAARELMADRRKLHAVQASEVEVVGLGNSIASAVAVHAALLEDGHEAVLYETDMVEVRESATNRKTQTPRLRIVIRRHPEAASADHIQRHGLPRGESTHAMQETRKATNGLLPKLD</sequence>
<protein>
    <recommendedName>
        <fullName evidence="6">Guanylate kinase-like domain-containing protein</fullName>
    </recommendedName>
</protein>
<dbReference type="EMBL" id="CAJNNV010025904">
    <property type="protein sequence ID" value="CAE8616554.1"/>
    <property type="molecule type" value="Genomic_DNA"/>
</dbReference>
<dbReference type="GO" id="GO:0003723">
    <property type="term" value="F:RNA binding"/>
    <property type="evidence" value="ECO:0007669"/>
    <property type="project" value="UniProtKB-KW"/>
</dbReference>
<dbReference type="OrthoDB" id="6334211at2759"/>
<comment type="similarity">
    <text evidence="1">Belongs to the guanylate kinase family.</text>
</comment>
<evidence type="ECO:0000256" key="4">
    <source>
        <dbReference type="ARBA" id="ARBA00022884"/>
    </source>
</evidence>
<dbReference type="GO" id="GO:0004385">
    <property type="term" value="F:GMP kinase activity"/>
    <property type="evidence" value="ECO:0007669"/>
    <property type="project" value="TreeGrafter"/>
</dbReference>
<keyword evidence="8" id="KW-1185">Reference proteome</keyword>
<dbReference type="Gene3D" id="3.30.110.20">
    <property type="entry name" value="Alba-like domain"/>
    <property type="match status" value="1"/>
</dbReference>
<evidence type="ECO:0000313" key="8">
    <source>
        <dbReference type="Proteomes" id="UP000654075"/>
    </source>
</evidence>
<dbReference type="InterPro" id="IPR027417">
    <property type="entry name" value="P-loop_NTPase"/>
</dbReference>
<keyword evidence="3" id="KW-0418">Kinase</keyword>